<proteinExistence type="predicted"/>
<comment type="caution">
    <text evidence="1">The sequence shown here is derived from an EMBL/GenBank/DDBJ whole genome shotgun (WGS) entry which is preliminary data.</text>
</comment>
<protein>
    <submittedName>
        <fullName evidence="1">DNA alkylation repair protein</fullName>
    </submittedName>
</protein>
<dbReference type="InterPro" id="IPR016024">
    <property type="entry name" value="ARM-type_fold"/>
</dbReference>
<reference evidence="1 2" key="1">
    <citation type="submission" date="2015-02" db="EMBL/GenBank/DDBJ databases">
        <title>Single-cell genomics of uncultivated deep-branching MTB reveals a conserved set of magnetosome genes.</title>
        <authorList>
            <person name="Kolinko S."/>
            <person name="Richter M."/>
            <person name="Glockner F.O."/>
            <person name="Brachmann A."/>
            <person name="Schuler D."/>
        </authorList>
    </citation>
    <scope>NUCLEOTIDE SEQUENCE [LARGE SCALE GENOMIC DNA]</scope>
    <source>
        <strain evidence="1">SKK-01</strain>
    </source>
</reference>
<dbReference type="CDD" id="cd06561">
    <property type="entry name" value="AlkD_like"/>
    <property type="match status" value="1"/>
</dbReference>
<organism evidence="1 2">
    <name type="scientific">Candidatus Omnitrophus magneticus</name>
    <dbReference type="NCBI Taxonomy" id="1609969"/>
    <lineage>
        <taxon>Bacteria</taxon>
        <taxon>Pseudomonadati</taxon>
        <taxon>Candidatus Omnitrophota</taxon>
        <taxon>Candidatus Omnitrophus</taxon>
    </lineage>
</organism>
<gene>
    <name evidence="1" type="ORF">OMAG_001922</name>
</gene>
<dbReference type="Proteomes" id="UP000033428">
    <property type="component" value="Unassembled WGS sequence"/>
</dbReference>
<sequence length="241" mass="28606">MSQILNYLREDFLKYASSEKSKILARFFKTAPGEYGEGDKFLGIIVPDIRRVAKKYYEKLELDMVQCLISSGFHEERLLGLIILILKYKKSTDKYKKNIFNFYLKNIKYINNWDLVDITAPHIVGNFLADKDKNVLYSLAKSKNLWARRIAILSTFFDIRQEKFDEALKISDVLLNDKEDLIHKAVGWMLREIGKRDKKKLEKFLQPRYKNMPRVMLRYAIEHFPYEERKKYLLGSIPCKD</sequence>
<dbReference type="AlphaFoldDB" id="A0A0F0CLP6"/>
<dbReference type="Gene3D" id="1.25.10.90">
    <property type="match status" value="1"/>
</dbReference>
<dbReference type="PANTHER" id="PTHR34070:SF1">
    <property type="entry name" value="DNA ALKYLATION REPAIR PROTEIN"/>
    <property type="match status" value="1"/>
</dbReference>
<dbReference type="Pfam" id="PF08713">
    <property type="entry name" value="DNA_alkylation"/>
    <property type="match status" value="1"/>
</dbReference>
<evidence type="ECO:0000313" key="2">
    <source>
        <dbReference type="Proteomes" id="UP000033428"/>
    </source>
</evidence>
<dbReference type="SUPFAM" id="SSF48371">
    <property type="entry name" value="ARM repeat"/>
    <property type="match status" value="1"/>
</dbReference>
<dbReference type="EMBL" id="JYNY01000381">
    <property type="protein sequence ID" value="KJJ84238.1"/>
    <property type="molecule type" value="Genomic_DNA"/>
</dbReference>
<evidence type="ECO:0000313" key="1">
    <source>
        <dbReference type="EMBL" id="KJJ84238.1"/>
    </source>
</evidence>
<name>A0A0F0CLP6_9BACT</name>
<accession>A0A0F0CLP6</accession>
<dbReference type="InterPro" id="IPR014825">
    <property type="entry name" value="DNA_alkylation"/>
</dbReference>
<keyword evidence="2" id="KW-1185">Reference proteome</keyword>
<dbReference type="PANTHER" id="PTHR34070">
    <property type="entry name" value="ARMADILLO-TYPE FOLD"/>
    <property type="match status" value="1"/>
</dbReference>
<dbReference type="PATRIC" id="fig|1609969.3.peg.2055"/>